<dbReference type="Proteomes" id="UP000027586">
    <property type="component" value="Unassembled WGS sequence"/>
</dbReference>
<dbReference type="STRING" id="1263082.A0A068SED6"/>
<dbReference type="Gene3D" id="1.10.10.580">
    <property type="entry name" value="Structural maintenance of chromosome 1. Chain E"/>
    <property type="match status" value="1"/>
</dbReference>
<dbReference type="PANTHER" id="PTHR12585">
    <property type="entry name" value="SCC1 / RAD21 FAMILY MEMBER"/>
    <property type="match status" value="1"/>
</dbReference>
<evidence type="ECO:0000256" key="1">
    <source>
        <dbReference type="ARBA" id="ARBA00004123"/>
    </source>
</evidence>
<dbReference type="PANTHER" id="PTHR12585:SF69">
    <property type="entry name" value="FI11703P"/>
    <property type="match status" value="1"/>
</dbReference>
<proteinExistence type="inferred from homology"/>
<feature type="domain" description="Rad21/Rec8-like protein N-terminal" evidence="5">
    <location>
        <begin position="2"/>
        <end position="101"/>
    </location>
</feature>
<protein>
    <submittedName>
        <fullName evidence="6">Related to double-strand-break repair proteinrad21</fullName>
    </submittedName>
</protein>
<keyword evidence="3" id="KW-0539">Nucleus</keyword>
<dbReference type="GO" id="GO:0030892">
    <property type="term" value="C:mitotic cohesin complex"/>
    <property type="evidence" value="ECO:0007669"/>
    <property type="project" value="TreeGrafter"/>
</dbReference>
<dbReference type="Pfam" id="PF04825">
    <property type="entry name" value="Rad21_Rec8_N"/>
    <property type="match status" value="1"/>
</dbReference>
<dbReference type="VEuPathDB" id="FungiDB:LCOR_10981.1"/>
<dbReference type="Pfam" id="PF04824">
    <property type="entry name" value="Rad21_Rec8"/>
    <property type="match status" value="1"/>
</dbReference>
<evidence type="ECO:0000259" key="4">
    <source>
        <dbReference type="Pfam" id="PF04824"/>
    </source>
</evidence>
<organism evidence="6 7">
    <name type="scientific">Lichtheimia corymbifera JMRC:FSU:9682</name>
    <dbReference type="NCBI Taxonomy" id="1263082"/>
    <lineage>
        <taxon>Eukaryota</taxon>
        <taxon>Fungi</taxon>
        <taxon>Fungi incertae sedis</taxon>
        <taxon>Mucoromycota</taxon>
        <taxon>Mucoromycotina</taxon>
        <taxon>Mucoromycetes</taxon>
        <taxon>Mucorales</taxon>
        <taxon>Lichtheimiaceae</taxon>
        <taxon>Lichtheimia</taxon>
    </lineage>
</organism>
<dbReference type="GO" id="GO:0003682">
    <property type="term" value="F:chromatin binding"/>
    <property type="evidence" value="ECO:0007669"/>
    <property type="project" value="TreeGrafter"/>
</dbReference>
<comment type="caution">
    <text evidence="6">The sequence shown here is derived from an EMBL/GenBank/DDBJ whole genome shotgun (WGS) entry which is preliminary data.</text>
</comment>
<dbReference type="AlphaFoldDB" id="A0A068SED6"/>
<dbReference type="GO" id="GO:0005634">
    <property type="term" value="C:nucleus"/>
    <property type="evidence" value="ECO:0007669"/>
    <property type="project" value="UniProtKB-SubCell"/>
</dbReference>
<dbReference type="InterPro" id="IPR006909">
    <property type="entry name" value="Rad21/Rec8_C_eu"/>
</dbReference>
<dbReference type="InterPro" id="IPR036390">
    <property type="entry name" value="WH_DNA-bd_sf"/>
</dbReference>
<dbReference type="SUPFAM" id="SSF46785">
    <property type="entry name" value="Winged helix' DNA-binding domain"/>
    <property type="match status" value="1"/>
</dbReference>
<evidence type="ECO:0000256" key="3">
    <source>
        <dbReference type="ARBA" id="ARBA00023242"/>
    </source>
</evidence>
<evidence type="ECO:0000313" key="6">
    <source>
        <dbReference type="EMBL" id="CDH60192.1"/>
    </source>
</evidence>
<name>A0A068SED6_9FUNG</name>
<dbReference type="GO" id="GO:1990414">
    <property type="term" value="P:replication-born double-strand break repair via sister chromatid exchange"/>
    <property type="evidence" value="ECO:0007669"/>
    <property type="project" value="TreeGrafter"/>
</dbReference>
<dbReference type="EMBL" id="CBTN010000085">
    <property type="protein sequence ID" value="CDH60192.1"/>
    <property type="molecule type" value="Genomic_DNA"/>
</dbReference>
<dbReference type="GO" id="GO:0007064">
    <property type="term" value="P:mitotic sister chromatid cohesion"/>
    <property type="evidence" value="ECO:0007669"/>
    <property type="project" value="TreeGrafter"/>
</dbReference>
<evidence type="ECO:0000313" key="7">
    <source>
        <dbReference type="Proteomes" id="UP000027586"/>
    </source>
</evidence>
<dbReference type="InterPro" id="IPR023093">
    <property type="entry name" value="ScpA-like_C"/>
</dbReference>
<feature type="domain" description="Rad21/Rec8-like protein C-terminal eukaryotic" evidence="4">
    <location>
        <begin position="489"/>
        <end position="524"/>
    </location>
</feature>
<sequence>MVSDQLIASHGALKRVWIASCWERKISKSQFLQTNLQKTIDAITTNDQEPLTLRMSGQLLLGVVRIHSRKTRYLLEDCNGALEKIKQAFKKGDVNMPDIRHAQVKMKSITLPDRLTEFDVLLPDDPLLDLDTEGRDPILDSLSQMASSQDITLSDMSSFGWDMHNPTAEQQDIETGRLAAGGGDIDLHDGVEQGRRDNEAMLDQGMDTSIGDIENPLAKGHYDDGNMLDFDDFDFGNDDFGDIAPPEDDNAAGAGAAAAEETFAALSQTSEMDSSLIQSGLIRDDDDMAMFDAPEMNESTETQQPRRRRRRLVVDRVTEIPHEQLRKYATDASTIVDRSANDRQHVAPKSSLDWKKPMICTAGTTLDSLYSRLSHPKPVIPAITSPVEDDLDFDIPAPAPEVPHNGEQDYNDVGGMDFDFDDFGDAGFDDQQVNDIGTENNGALGAADTSIMTQSSQMGQKANETLELVQDRAQQKQENVIGFEDLGSSTRAEAARRFYDILLLTTKDMLKVQQNSPFGEIQIRV</sequence>
<evidence type="ECO:0000259" key="5">
    <source>
        <dbReference type="Pfam" id="PF04825"/>
    </source>
</evidence>
<keyword evidence="7" id="KW-1185">Reference proteome</keyword>
<dbReference type="OrthoDB" id="10071381at2759"/>
<evidence type="ECO:0000256" key="2">
    <source>
        <dbReference type="ARBA" id="ARBA00009870"/>
    </source>
</evidence>
<reference evidence="6" key="1">
    <citation type="submission" date="2013-08" db="EMBL/GenBank/DDBJ databases">
        <title>Gene expansion shapes genome architecture in the human pathogen Lichtheimia corymbifera: an evolutionary genomics analysis in the ancient terrestrial Mucorales (Mucoromycotina).</title>
        <authorList>
            <person name="Schwartze V.U."/>
            <person name="Winter S."/>
            <person name="Shelest E."/>
            <person name="Marcet-Houben M."/>
            <person name="Horn F."/>
            <person name="Wehner S."/>
            <person name="Hoffmann K."/>
            <person name="Riege K."/>
            <person name="Sammeth M."/>
            <person name="Nowrousian M."/>
            <person name="Valiante V."/>
            <person name="Linde J."/>
            <person name="Jacobsen I.D."/>
            <person name="Marz M."/>
            <person name="Brakhage A.A."/>
            <person name="Gabaldon T."/>
            <person name="Bocker S."/>
            <person name="Voigt K."/>
        </authorList>
    </citation>
    <scope>NUCLEOTIDE SEQUENCE [LARGE SCALE GENOMIC DNA]</scope>
    <source>
        <strain evidence="6">FSU 9682</strain>
    </source>
</reference>
<dbReference type="InterPro" id="IPR006910">
    <property type="entry name" value="Rad21_Rec8_N"/>
</dbReference>
<comment type="similarity">
    <text evidence="2">Belongs to the rad21 family.</text>
</comment>
<gene>
    <name evidence="6" type="ORF">LCOR_10981.1</name>
</gene>
<accession>A0A068SED6</accession>
<comment type="subcellular location">
    <subcellularLocation>
        <location evidence="1">Nucleus</location>
    </subcellularLocation>
</comment>
<dbReference type="InterPro" id="IPR039781">
    <property type="entry name" value="Rad21/Rec8-like"/>
</dbReference>